<feature type="domain" description="Subtilisin-like protease fibronectin type-III" evidence="10">
    <location>
        <begin position="599"/>
        <end position="695"/>
    </location>
</feature>
<evidence type="ECO:0000259" key="9">
    <source>
        <dbReference type="Pfam" id="PF00082"/>
    </source>
</evidence>
<comment type="caution">
    <text evidence="11">The sequence shown here is derived from an EMBL/GenBank/DDBJ whole genome shotgun (WGS) entry which is preliminary data.</text>
</comment>
<dbReference type="AlphaFoldDB" id="A0ABD3CUA6"/>
<feature type="active site" description="Charge relay system" evidence="6 7">
    <location>
        <position position="489"/>
    </location>
</feature>
<feature type="signal peptide" evidence="8">
    <location>
        <begin position="1"/>
        <end position="21"/>
    </location>
</feature>
<dbReference type="Gene3D" id="3.40.50.200">
    <property type="entry name" value="Peptidase S8/S53 domain"/>
    <property type="match status" value="1"/>
</dbReference>
<dbReference type="PROSITE" id="PS00138">
    <property type="entry name" value="SUBTILASE_SER"/>
    <property type="match status" value="1"/>
</dbReference>
<protein>
    <submittedName>
        <fullName evidence="11">Uncharacterized protein</fullName>
    </submittedName>
</protein>
<evidence type="ECO:0000256" key="8">
    <source>
        <dbReference type="SAM" id="SignalP"/>
    </source>
</evidence>
<keyword evidence="12" id="KW-1185">Reference proteome</keyword>
<keyword evidence="4 7" id="KW-0378">Hydrolase</keyword>
<name>A0ABD3CUA6_9LAMI</name>
<dbReference type="FunFam" id="3.40.50.200:FF:000006">
    <property type="entry name" value="Subtilisin-like protease SBT1.5"/>
    <property type="match status" value="1"/>
</dbReference>
<dbReference type="InterPro" id="IPR036852">
    <property type="entry name" value="Peptidase_S8/S53_dom_sf"/>
</dbReference>
<dbReference type="Pfam" id="PF17766">
    <property type="entry name" value="fn3_6"/>
    <property type="match status" value="1"/>
</dbReference>
<gene>
    <name evidence="11" type="ORF">CASFOL_025131</name>
</gene>
<dbReference type="PRINTS" id="PR00723">
    <property type="entry name" value="SUBTILISIN"/>
</dbReference>
<dbReference type="PANTHER" id="PTHR10795">
    <property type="entry name" value="PROPROTEIN CONVERTASE SUBTILISIN/KEXIN"/>
    <property type="match status" value="1"/>
</dbReference>
<keyword evidence="2 7" id="KW-0645">Protease</keyword>
<evidence type="ECO:0000256" key="1">
    <source>
        <dbReference type="ARBA" id="ARBA00011073"/>
    </source>
</evidence>
<feature type="domain" description="Peptidase S8/S53" evidence="9">
    <location>
        <begin position="100"/>
        <end position="538"/>
    </location>
</feature>
<feature type="active site" description="Charge relay system" evidence="6 7">
    <location>
        <position position="108"/>
    </location>
</feature>
<dbReference type="Proteomes" id="UP001632038">
    <property type="component" value="Unassembled WGS sequence"/>
</dbReference>
<dbReference type="Pfam" id="PF00082">
    <property type="entry name" value="Peptidase_S8"/>
    <property type="match status" value="1"/>
</dbReference>
<sequence length="704" mass="77018">MATLYSLQILCLFVLIFSSYAKEEERQVYIVYMGALRQGDEYKYSLSSYHMDMLQQVVDDSCLGEVVSIFPSITYRTQTTRSWNFMGFHENVQRLHQRESDVIVGVIDTGVWPESPSFDDTGFGPPPKKWQGECKGGKKFTCNNKLIGARYYETSNSTRDTDGHGTHTASTAVGLNVKHASFYGLGEGTARGGAPLARFAAYQACNPLCLAMDILAAFDDAIADGVDIISISIGILEPAEFKVDPIAIGSFHAMQKGILIVQSAGNNGPKPGKITSVAPWVFTVGASSIDRRFYDKVVLGDGQVIIGSAIDTFKRDKVSFPLVYGKDASRTCSELKSQRCEEGCLNSTLVKNKIVICNELVDSTEAYLSGAAGIIKKNVPLFPSFVVPFPESWLAPSKFAQLLDYINSTKHAGITPKAYISTTKTIKDRHAPSVAHYSARGPNSISPNILKPDVTAPGTDILAAYSLAATPSTYIDKRSVNFTVLSGTSMSCPHVTGAAAYVKSFHPNLSPSAIKSALMTTAKPWKSKKITNAEFGYGAGHIDPVRAVNPGLVYDISTNDYIEYLCELGYNTSTVRMITGDKSSCPENIELNKETIYNQLNYPTMAAKVKSGKAFEVRFFRTVTNVGHAESRYKAKIVKSLNGRVVLRPRVLKFRALNQKRSFIVTVRGNISEGPIVGSVVWSDGRHKVRSPIVVYDDSVLHKH</sequence>
<dbReference type="InterPro" id="IPR045051">
    <property type="entry name" value="SBT"/>
</dbReference>
<dbReference type="GO" id="GO:0006508">
    <property type="term" value="P:proteolysis"/>
    <property type="evidence" value="ECO:0007669"/>
    <property type="project" value="UniProtKB-KW"/>
</dbReference>
<evidence type="ECO:0000313" key="12">
    <source>
        <dbReference type="Proteomes" id="UP001632038"/>
    </source>
</evidence>
<feature type="active site" description="Charge relay system" evidence="6 7">
    <location>
        <position position="164"/>
    </location>
</feature>
<comment type="similarity">
    <text evidence="1 7">Belongs to the peptidase S8 family.</text>
</comment>
<evidence type="ECO:0000256" key="4">
    <source>
        <dbReference type="ARBA" id="ARBA00022801"/>
    </source>
</evidence>
<evidence type="ECO:0000256" key="2">
    <source>
        <dbReference type="ARBA" id="ARBA00022670"/>
    </source>
</evidence>
<dbReference type="InterPro" id="IPR041469">
    <property type="entry name" value="Subtilisin-like_FN3"/>
</dbReference>
<evidence type="ECO:0000256" key="5">
    <source>
        <dbReference type="ARBA" id="ARBA00022825"/>
    </source>
</evidence>
<evidence type="ECO:0000256" key="3">
    <source>
        <dbReference type="ARBA" id="ARBA00022729"/>
    </source>
</evidence>
<feature type="chain" id="PRO_5044856824" evidence="8">
    <location>
        <begin position="22"/>
        <end position="704"/>
    </location>
</feature>
<dbReference type="InterPro" id="IPR000209">
    <property type="entry name" value="Peptidase_S8/S53_dom"/>
</dbReference>
<dbReference type="GO" id="GO:0004252">
    <property type="term" value="F:serine-type endopeptidase activity"/>
    <property type="evidence" value="ECO:0007669"/>
    <property type="project" value="UniProtKB-UniRule"/>
</dbReference>
<accession>A0ABD3CUA6</accession>
<proteinExistence type="inferred from homology"/>
<organism evidence="11 12">
    <name type="scientific">Castilleja foliolosa</name>
    <dbReference type="NCBI Taxonomy" id="1961234"/>
    <lineage>
        <taxon>Eukaryota</taxon>
        <taxon>Viridiplantae</taxon>
        <taxon>Streptophyta</taxon>
        <taxon>Embryophyta</taxon>
        <taxon>Tracheophyta</taxon>
        <taxon>Spermatophyta</taxon>
        <taxon>Magnoliopsida</taxon>
        <taxon>eudicotyledons</taxon>
        <taxon>Gunneridae</taxon>
        <taxon>Pentapetalae</taxon>
        <taxon>asterids</taxon>
        <taxon>lamiids</taxon>
        <taxon>Lamiales</taxon>
        <taxon>Orobanchaceae</taxon>
        <taxon>Pedicularideae</taxon>
        <taxon>Castillejinae</taxon>
        <taxon>Castilleja</taxon>
    </lineage>
</organism>
<dbReference type="InterPro" id="IPR034197">
    <property type="entry name" value="Peptidases_S8_3"/>
</dbReference>
<evidence type="ECO:0000313" key="11">
    <source>
        <dbReference type="EMBL" id="KAL3632147.1"/>
    </source>
</evidence>
<keyword evidence="5 7" id="KW-0720">Serine protease</keyword>
<dbReference type="EMBL" id="JAVIJP010000032">
    <property type="protein sequence ID" value="KAL3632147.1"/>
    <property type="molecule type" value="Genomic_DNA"/>
</dbReference>
<evidence type="ECO:0000259" key="10">
    <source>
        <dbReference type="Pfam" id="PF17766"/>
    </source>
</evidence>
<evidence type="ECO:0000256" key="6">
    <source>
        <dbReference type="PIRSR" id="PIRSR615500-1"/>
    </source>
</evidence>
<dbReference type="SUPFAM" id="SSF52743">
    <property type="entry name" value="Subtilisin-like"/>
    <property type="match status" value="1"/>
</dbReference>
<dbReference type="Gene3D" id="2.60.40.2310">
    <property type="match status" value="1"/>
</dbReference>
<dbReference type="CDD" id="cd02120">
    <property type="entry name" value="PA_subtilisin_like"/>
    <property type="match status" value="1"/>
</dbReference>
<evidence type="ECO:0000256" key="7">
    <source>
        <dbReference type="PROSITE-ProRule" id="PRU01240"/>
    </source>
</evidence>
<reference evidence="12" key="1">
    <citation type="journal article" date="2024" name="IScience">
        <title>Strigolactones Initiate the Formation of Haustorium-like Structures in Castilleja.</title>
        <authorList>
            <person name="Buerger M."/>
            <person name="Peterson D."/>
            <person name="Chory J."/>
        </authorList>
    </citation>
    <scope>NUCLEOTIDE SEQUENCE [LARGE SCALE GENOMIC DNA]</scope>
</reference>
<dbReference type="CDD" id="cd04852">
    <property type="entry name" value="Peptidases_S8_3"/>
    <property type="match status" value="1"/>
</dbReference>
<dbReference type="InterPro" id="IPR023828">
    <property type="entry name" value="Peptidase_S8_Ser-AS"/>
</dbReference>
<keyword evidence="3 8" id="KW-0732">Signal</keyword>
<dbReference type="Gene3D" id="3.50.30.30">
    <property type="match status" value="1"/>
</dbReference>
<dbReference type="PROSITE" id="PS51892">
    <property type="entry name" value="SUBTILASE"/>
    <property type="match status" value="1"/>
</dbReference>
<dbReference type="InterPro" id="IPR015500">
    <property type="entry name" value="Peptidase_S8_subtilisin-rel"/>
</dbReference>